<comment type="caution">
    <text evidence="3">The sequence shown here is derived from an EMBL/GenBank/DDBJ whole genome shotgun (WGS) entry which is preliminary data.</text>
</comment>
<feature type="domain" description="Hemerythrin-like" evidence="2">
    <location>
        <begin position="65"/>
        <end position="205"/>
    </location>
</feature>
<evidence type="ECO:0000313" key="3">
    <source>
        <dbReference type="EMBL" id="KAK1749373.1"/>
    </source>
</evidence>
<evidence type="ECO:0000313" key="4">
    <source>
        <dbReference type="Proteomes" id="UP001239445"/>
    </source>
</evidence>
<organism evidence="3 4">
    <name type="scientific">Echria macrotheca</name>
    <dbReference type="NCBI Taxonomy" id="438768"/>
    <lineage>
        <taxon>Eukaryota</taxon>
        <taxon>Fungi</taxon>
        <taxon>Dikarya</taxon>
        <taxon>Ascomycota</taxon>
        <taxon>Pezizomycotina</taxon>
        <taxon>Sordariomycetes</taxon>
        <taxon>Sordariomycetidae</taxon>
        <taxon>Sordariales</taxon>
        <taxon>Schizotheciaceae</taxon>
        <taxon>Echria</taxon>
    </lineage>
</organism>
<dbReference type="EMBL" id="MU839860">
    <property type="protein sequence ID" value="KAK1749373.1"/>
    <property type="molecule type" value="Genomic_DNA"/>
</dbReference>
<dbReference type="PANTHER" id="PTHR38048">
    <property type="entry name" value="EXPRESSED PROTEIN"/>
    <property type="match status" value="1"/>
</dbReference>
<keyword evidence="4" id="KW-1185">Reference proteome</keyword>
<evidence type="ECO:0000256" key="1">
    <source>
        <dbReference type="SAM" id="MobiDB-lite"/>
    </source>
</evidence>
<dbReference type="AlphaFoldDB" id="A0AAJ0B2V8"/>
<dbReference type="InterPro" id="IPR012312">
    <property type="entry name" value="Hemerythrin-like"/>
</dbReference>
<dbReference type="PANTHER" id="PTHR38048:SF1">
    <property type="entry name" value="HEMERYTHRIN-LIKE DOMAIN-CONTAINING PROTEIN"/>
    <property type="match status" value="1"/>
</dbReference>
<proteinExistence type="predicted"/>
<protein>
    <recommendedName>
        <fullName evidence="2">Hemerythrin-like domain-containing protein</fullName>
    </recommendedName>
</protein>
<dbReference type="Gene3D" id="1.20.120.520">
    <property type="entry name" value="nmb1532 protein domain like"/>
    <property type="match status" value="1"/>
</dbReference>
<gene>
    <name evidence="3" type="ORF">QBC47DRAFT_395926</name>
</gene>
<accession>A0AAJ0B2V8</accession>
<dbReference type="Proteomes" id="UP001239445">
    <property type="component" value="Unassembled WGS sequence"/>
</dbReference>
<evidence type="ECO:0000259" key="2">
    <source>
        <dbReference type="Pfam" id="PF01814"/>
    </source>
</evidence>
<dbReference type="Pfam" id="PF01814">
    <property type="entry name" value="Hemerythrin"/>
    <property type="match status" value="1"/>
</dbReference>
<feature type="region of interest" description="Disordered" evidence="1">
    <location>
        <begin position="1"/>
        <end position="21"/>
    </location>
</feature>
<dbReference type="CDD" id="cd12108">
    <property type="entry name" value="Hr-like"/>
    <property type="match status" value="1"/>
</dbReference>
<sequence length="224" mass="25957">MDNKLDSAQGEYLPPVGGGEVERIDGVEGTKQTKSAAASVPVGPELPPLTADQFRVYNRLAVQMEYFHDHFRKTWTTLHTAATTRRLPPRLTTRTLLDEGLHLVRYLTAHHDIEESYLYPILARKMPQFRDAVSSPSSKHNKKKGTECELIRQHRMIHEGMDDFEAYLRACKDKTEEFDFDVLREKMDTWGEVLLKHLDEEVKELGAETMRRYWTVDEMRSIPI</sequence>
<reference evidence="3" key="1">
    <citation type="submission" date="2023-06" db="EMBL/GenBank/DDBJ databases">
        <title>Genome-scale phylogeny and comparative genomics of the fungal order Sordariales.</title>
        <authorList>
            <consortium name="Lawrence Berkeley National Laboratory"/>
            <person name="Hensen N."/>
            <person name="Bonometti L."/>
            <person name="Westerberg I."/>
            <person name="Brannstrom I.O."/>
            <person name="Guillou S."/>
            <person name="Cros-Aarteil S."/>
            <person name="Calhoun S."/>
            <person name="Haridas S."/>
            <person name="Kuo A."/>
            <person name="Mondo S."/>
            <person name="Pangilinan J."/>
            <person name="Riley R."/>
            <person name="Labutti K."/>
            <person name="Andreopoulos B."/>
            <person name="Lipzen A."/>
            <person name="Chen C."/>
            <person name="Yanf M."/>
            <person name="Daum C."/>
            <person name="Ng V."/>
            <person name="Clum A."/>
            <person name="Steindorff A."/>
            <person name="Ohm R."/>
            <person name="Martin F."/>
            <person name="Silar P."/>
            <person name="Natvig D."/>
            <person name="Lalanne C."/>
            <person name="Gautier V."/>
            <person name="Ament-Velasquez S.L."/>
            <person name="Kruys A."/>
            <person name="Hutchinson M.I."/>
            <person name="Powell A.J."/>
            <person name="Barry K."/>
            <person name="Miller A.N."/>
            <person name="Grigoriev I.V."/>
            <person name="Debuchy R."/>
            <person name="Gladieux P."/>
            <person name="Thoren M.H."/>
            <person name="Johannesson H."/>
        </authorList>
    </citation>
    <scope>NUCLEOTIDE SEQUENCE</scope>
    <source>
        <strain evidence="3">PSN4</strain>
    </source>
</reference>
<name>A0AAJ0B2V8_9PEZI</name>
<dbReference type="InterPro" id="IPR053206">
    <property type="entry name" value="Dimeric_xanthone_biosynth"/>
</dbReference>